<feature type="transmembrane region" description="Helical" evidence="17">
    <location>
        <begin position="1019"/>
        <end position="1041"/>
    </location>
</feature>
<dbReference type="InterPro" id="IPR023214">
    <property type="entry name" value="HAD_sf"/>
</dbReference>
<evidence type="ECO:0000256" key="2">
    <source>
        <dbReference type="ARBA" id="ARBA00004236"/>
    </source>
</evidence>
<reference evidence="22 23" key="1">
    <citation type="journal article" date="2014" name="Nat. Commun.">
        <title>Klebsormidium flaccidum genome reveals primary factors for plant terrestrial adaptation.</title>
        <authorList>
            <person name="Hori K."/>
            <person name="Maruyama F."/>
            <person name="Fujisawa T."/>
            <person name="Togashi T."/>
            <person name="Yamamoto N."/>
            <person name="Seo M."/>
            <person name="Sato S."/>
            <person name="Yamada T."/>
            <person name="Mori H."/>
            <person name="Tajima N."/>
            <person name="Moriyama T."/>
            <person name="Ikeuchi M."/>
            <person name="Watanabe M."/>
            <person name="Wada H."/>
            <person name="Kobayashi K."/>
            <person name="Saito M."/>
            <person name="Masuda T."/>
            <person name="Sasaki-Sekimoto Y."/>
            <person name="Mashiguchi K."/>
            <person name="Awai K."/>
            <person name="Shimojima M."/>
            <person name="Masuda S."/>
            <person name="Iwai M."/>
            <person name="Nobusawa T."/>
            <person name="Narise T."/>
            <person name="Kondo S."/>
            <person name="Saito H."/>
            <person name="Sato R."/>
            <person name="Murakawa M."/>
            <person name="Ihara Y."/>
            <person name="Oshima-Yamada Y."/>
            <person name="Ohtaka K."/>
            <person name="Satoh M."/>
            <person name="Sonobe K."/>
            <person name="Ishii M."/>
            <person name="Ohtani R."/>
            <person name="Kanamori-Sato M."/>
            <person name="Honoki R."/>
            <person name="Miyazaki D."/>
            <person name="Mochizuki H."/>
            <person name="Umetsu J."/>
            <person name="Higashi K."/>
            <person name="Shibata D."/>
            <person name="Kamiya Y."/>
            <person name="Sato N."/>
            <person name="Nakamura Y."/>
            <person name="Tabata S."/>
            <person name="Ida S."/>
            <person name="Kurokawa K."/>
            <person name="Ohta H."/>
        </authorList>
    </citation>
    <scope>NUCLEOTIDE SEQUENCE [LARGE SCALE GENOMIC DNA]</scope>
    <source>
        <strain evidence="22 23">NIES-2285</strain>
    </source>
</reference>
<organism evidence="22 23">
    <name type="scientific">Klebsormidium nitens</name>
    <name type="common">Green alga</name>
    <name type="synonym">Ulothrix nitens</name>
    <dbReference type="NCBI Taxonomy" id="105231"/>
    <lineage>
        <taxon>Eukaryota</taxon>
        <taxon>Viridiplantae</taxon>
        <taxon>Streptophyta</taxon>
        <taxon>Klebsormidiophyceae</taxon>
        <taxon>Klebsormidiales</taxon>
        <taxon>Klebsormidiaceae</taxon>
        <taxon>Klebsormidium</taxon>
    </lineage>
</organism>
<evidence type="ECO:0000256" key="12">
    <source>
        <dbReference type="ARBA" id="ARBA00023136"/>
    </source>
</evidence>
<feature type="binding site" evidence="15">
    <location>
        <position position="710"/>
    </location>
    <ligand>
        <name>ATP</name>
        <dbReference type="ChEBI" id="CHEBI:30616"/>
    </ligand>
</feature>
<dbReference type="NCBIfam" id="TIGR01652">
    <property type="entry name" value="ATPase-Plipid"/>
    <property type="match status" value="1"/>
</dbReference>
<feature type="binding site" evidence="15">
    <location>
        <position position="827"/>
    </location>
    <ligand>
        <name>ATP</name>
        <dbReference type="ChEBI" id="CHEBI:30616"/>
    </ligand>
</feature>
<evidence type="ECO:0000256" key="18">
    <source>
        <dbReference type="SAM" id="MobiDB-lite"/>
    </source>
</evidence>
<dbReference type="InterPro" id="IPR059000">
    <property type="entry name" value="ATPase_P-type_domA"/>
</dbReference>
<protein>
    <recommendedName>
        <fullName evidence="17">Phospholipid-transporting ATPase</fullName>
        <ecNumber evidence="17">7.6.2.1</ecNumber>
    </recommendedName>
</protein>
<feature type="binding site" evidence="15">
    <location>
        <position position="850"/>
    </location>
    <ligand>
        <name>ATP</name>
        <dbReference type="ChEBI" id="CHEBI:30616"/>
    </ligand>
</feature>
<feature type="transmembrane region" description="Helical" evidence="17">
    <location>
        <begin position="341"/>
        <end position="363"/>
    </location>
</feature>
<accession>A0A1Y1HK08</accession>
<evidence type="ECO:0000256" key="10">
    <source>
        <dbReference type="ARBA" id="ARBA00022967"/>
    </source>
</evidence>
<dbReference type="EMBL" id="DF236959">
    <property type="protein sequence ID" value="GAQ78243.1"/>
    <property type="molecule type" value="Genomic_DNA"/>
</dbReference>
<keyword evidence="6 16" id="KW-0479">Metal-binding</keyword>
<dbReference type="InterPro" id="IPR023299">
    <property type="entry name" value="ATPase_P-typ_cyto_dom_N"/>
</dbReference>
<evidence type="ECO:0000256" key="5">
    <source>
        <dbReference type="ARBA" id="ARBA00022692"/>
    </source>
</evidence>
<dbReference type="Pfam" id="PF00122">
    <property type="entry name" value="E1-E2_ATPase"/>
    <property type="match status" value="1"/>
</dbReference>
<evidence type="ECO:0000259" key="20">
    <source>
        <dbReference type="Pfam" id="PF16209"/>
    </source>
</evidence>
<feature type="transmembrane region" description="Helical" evidence="17">
    <location>
        <begin position="1093"/>
        <end position="1114"/>
    </location>
</feature>
<feature type="domain" description="P-type ATPase A" evidence="19">
    <location>
        <begin position="124"/>
        <end position="198"/>
    </location>
</feature>
<dbReference type="Pfam" id="PF16212">
    <property type="entry name" value="PhoLip_ATPase_C"/>
    <property type="match status" value="2"/>
</dbReference>
<dbReference type="SFLD" id="SFLDG00002">
    <property type="entry name" value="C1.7:_P-type_atpase_like"/>
    <property type="match status" value="1"/>
</dbReference>
<keyword evidence="7 15" id="KW-0547">Nucleotide-binding</keyword>
<evidence type="ECO:0000256" key="16">
    <source>
        <dbReference type="PIRSR" id="PIRSR606539-3"/>
    </source>
</evidence>
<dbReference type="GO" id="GO:0005524">
    <property type="term" value="F:ATP binding"/>
    <property type="evidence" value="ECO:0007669"/>
    <property type="project" value="UniProtKB-UniRule"/>
</dbReference>
<keyword evidence="8 15" id="KW-0067">ATP-binding</keyword>
<dbReference type="STRING" id="105231.A0A1Y1HK08"/>
<dbReference type="SUPFAM" id="SSF81665">
    <property type="entry name" value="Calcium ATPase, transmembrane domain M"/>
    <property type="match status" value="1"/>
</dbReference>
<comment type="cofactor">
    <cofactor evidence="16">
        <name>Mg(2+)</name>
        <dbReference type="ChEBI" id="CHEBI:18420"/>
    </cofactor>
</comment>
<feature type="active site" description="4-aspartylphosphate intermediate" evidence="14">
    <location>
        <position position="410"/>
    </location>
</feature>
<comment type="catalytic activity">
    <reaction evidence="13 17">
        <text>ATP + H2O + phospholipidSide 1 = ADP + phosphate + phospholipidSide 2.</text>
        <dbReference type="EC" id="7.6.2.1"/>
    </reaction>
</comment>
<feature type="binding site" evidence="16">
    <location>
        <position position="851"/>
    </location>
    <ligand>
        <name>Mg(2+)</name>
        <dbReference type="ChEBI" id="CHEBI:18420"/>
    </ligand>
</feature>
<evidence type="ECO:0000256" key="6">
    <source>
        <dbReference type="ARBA" id="ARBA00022723"/>
    </source>
</evidence>
<feature type="binding site" evidence="15">
    <location>
        <position position="410"/>
    </location>
    <ligand>
        <name>ATP</name>
        <dbReference type="ChEBI" id="CHEBI:30616"/>
    </ligand>
</feature>
<sequence length="1270" mass="140609">MASGLGCMSIKALGPNHKKVEAEVRVIHCNDADTNAAVRFANNNISTTKYSLITFFPKALYEQFRRVANLYFTFVACLSLTPLTPISPITTITPLCAVIGVSIAKEAWEDYKRAKEDKQVNNRLVDVYAGDGKLESRPWKAVRVGDIVRVKKNNFFPADLVFLSSSNAEGSCYVETMNLDGETNLKNKKCLEKTQELKRKTLDQLKGRLSCEQPNTSLYTFVGNLDWPGASPEPIPLGPSQLLLRGSSLRNTDYIYGLVIFTGHDSKIMMNQTDPPSKRSRIEQQLDYIIYFMFFLLVLMSTISAVAFGAWMGKEGAKMWYLDPGDTTEYFDPTKSVTGGFLQFLTSIVLYGFFIPISLYVSIEVVKAFQAFFISCDAHMYYEETDKHCVPRTSNLNEELGQVVHTILSDKTGTLTRNQMDFFKCSIAGISYGTGVTEIERATAKRLGKDLGAGATEAGGLSPWHEKGFNLNDSRLMGGAWVKEARCDVIRRFFQILAVCHTAIPEGDPTPEAIRYQAESPDEAAFVVAAKKFGFFFYKRSAESIWVKEDHGNGTVADCRYDVLNVLEFNSTRKRMSVVVRSSSGQLLLFCKGADSVIYERLSATGNEFRGTSAQHMAEYGDAGLRTLCLAFAELDEGVYADWQRRWMAAKTTVVSADVQAAALEALAEEIEQNLVLSGCTAIEDKLQEGVPECIDSLARAGLKLWVLTGDKLETAINIGYACSLLRQGMEKAIVVLDSDPAVTAAEASGDREATRTASMASVGRQLADASAARAKGAVADPFFAFALVIDGKALTYALDDALRAQFLALAQQCDSVICCRVSPRQKALVTLMVKKGTGKICLGIGDGANDVGMIQAADIGVGISGVEGQQAVMASDFAISQFRFLERLLLVHGGWCYKRISRMVAYFFYKNIVFGLTLFWFNAFAFFSGQTIYHDWYLTIYNVVFTSLPVVIMGVLDQDVSARTRLRFPALYQQVSGAVPLPLDRTDSFLAPICARALRFPTLYRQGQRNLYFGPLKVGIWMLNGLYQSIVCFAFVTLLYRIWPERQNGHMVGLFGAGTTLYTVVVICVNCQIAVAIQYWTWLHHLAIWGSISLWFIFLLAIGIFPIAYVGVARALFVTENAPSAAFWLLLPLVLAAALLPDFCVRSFLRRYWPEDHHICQELEQGREAGCKRRMQREEAAAVMPTQIGCSAAAEDIRRRSSSVADWQEDNGLNVDAGTSARTGSCLVAGDRDRMVELQHIPEHERDVKHVRTRSGDAKSGESKRVTGV</sequence>
<dbReference type="FunFam" id="2.70.150.10:FF:000021">
    <property type="entry name" value="Phospholipid-transporting ATPase"/>
    <property type="match status" value="1"/>
</dbReference>
<feature type="transmembrane region" description="Helical" evidence="17">
    <location>
        <begin position="940"/>
        <end position="957"/>
    </location>
</feature>
<feature type="binding site" evidence="15">
    <location>
        <position position="523"/>
    </location>
    <ligand>
        <name>ATP</name>
        <dbReference type="ChEBI" id="CHEBI:30616"/>
    </ligand>
</feature>
<feature type="domain" description="P-type ATPase N-terminal" evidence="20">
    <location>
        <begin position="27"/>
        <end position="92"/>
    </location>
</feature>
<feature type="binding site" evidence="15">
    <location>
        <position position="412"/>
    </location>
    <ligand>
        <name>ATP</name>
        <dbReference type="ChEBI" id="CHEBI:30616"/>
    </ligand>
</feature>
<name>A0A1Y1HK08_KLENI</name>
<dbReference type="Gene3D" id="2.70.150.10">
    <property type="entry name" value="Calcium-transporting ATPase, cytoplasmic transduction domain A"/>
    <property type="match status" value="1"/>
</dbReference>
<evidence type="ECO:0000256" key="11">
    <source>
        <dbReference type="ARBA" id="ARBA00022989"/>
    </source>
</evidence>
<dbReference type="GO" id="GO:0005886">
    <property type="term" value="C:plasma membrane"/>
    <property type="evidence" value="ECO:0000318"/>
    <property type="project" value="GO_Central"/>
</dbReference>
<evidence type="ECO:0000313" key="23">
    <source>
        <dbReference type="Proteomes" id="UP000054558"/>
    </source>
</evidence>
<keyword evidence="10 17" id="KW-1278">Translocase</keyword>
<dbReference type="SFLD" id="SFLDS00003">
    <property type="entry name" value="Haloacid_Dehalogenase"/>
    <property type="match status" value="1"/>
</dbReference>
<dbReference type="InterPro" id="IPR032630">
    <property type="entry name" value="P_typ_ATPase_c"/>
</dbReference>
<evidence type="ECO:0000313" key="22">
    <source>
        <dbReference type="EMBL" id="GAQ78243.1"/>
    </source>
</evidence>
<feature type="binding site" evidence="15">
    <location>
        <position position="592"/>
    </location>
    <ligand>
        <name>ATP</name>
        <dbReference type="ChEBI" id="CHEBI:30616"/>
    </ligand>
</feature>
<gene>
    <name evidence="22" type="ORF">KFL_000100100</name>
</gene>
<dbReference type="InterPro" id="IPR023298">
    <property type="entry name" value="ATPase_P-typ_TM_dom_sf"/>
</dbReference>
<feature type="binding site" evidence="15">
    <location>
        <position position="709"/>
    </location>
    <ligand>
        <name>ATP</name>
        <dbReference type="ChEBI" id="CHEBI:30616"/>
    </ligand>
</feature>
<feature type="binding site" evidence="16">
    <location>
        <position position="412"/>
    </location>
    <ligand>
        <name>Mg(2+)</name>
        <dbReference type="ChEBI" id="CHEBI:18420"/>
    </ligand>
</feature>
<evidence type="ECO:0000256" key="1">
    <source>
        <dbReference type="ARBA" id="ARBA00004141"/>
    </source>
</evidence>
<keyword evidence="9 16" id="KW-0460">Magnesium</keyword>
<feature type="region of interest" description="Disordered" evidence="18">
    <location>
        <begin position="1248"/>
        <end position="1270"/>
    </location>
</feature>
<dbReference type="Pfam" id="PF13246">
    <property type="entry name" value="Cation_ATPase"/>
    <property type="match status" value="1"/>
</dbReference>
<evidence type="ECO:0000256" key="8">
    <source>
        <dbReference type="ARBA" id="ARBA00022840"/>
    </source>
</evidence>
<evidence type="ECO:0000256" key="9">
    <source>
        <dbReference type="ARBA" id="ARBA00022842"/>
    </source>
</evidence>
<evidence type="ECO:0000256" key="3">
    <source>
        <dbReference type="ARBA" id="ARBA00008109"/>
    </source>
</evidence>
<dbReference type="Gene3D" id="3.40.50.1000">
    <property type="entry name" value="HAD superfamily/HAD-like"/>
    <property type="match status" value="1"/>
</dbReference>
<feature type="binding site" evidence="15">
    <location>
        <position position="711"/>
    </location>
    <ligand>
        <name>ATP</name>
        <dbReference type="ChEBI" id="CHEBI:30616"/>
    </ligand>
</feature>
<dbReference type="EC" id="7.6.2.1" evidence="17"/>
<evidence type="ECO:0000256" key="7">
    <source>
        <dbReference type="ARBA" id="ARBA00022741"/>
    </source>
</evidence>
<dbReference type="InterPro" id="IPR006539">
    <property type="entry name" value="P-type_ATPase_IV"/>
</dbReference>
<evidence type="ECO:0000256" key="13">
    <source>
        <dbReference type="ARBA" id="ARBA00034036"/>
    </source>
</evidence>
<dbReference type="GO" id="GO:0140326">
    <property type="term" value="F:ATPase-coupled intramembrane lipid transporter activity"/>
    <property type="evidence" value="ECO:0000318"/>
    <property type="project" value="GO_Central"/>
</dbReference>
<dbReference type="AlphaFoldDB" id="A0A1Y1HK08"/>
<dbReference type="PANTHER" id="PTHR24092">
    <property type="entry name" value="PROBABLE PHOSPHOLIPID-TRANSPORTING ATPASE"/>
    <property type="match status" value="1"/>
</dbReference>
<dbReference type="OrthoDB" id="377733at2759"/>
<dbReference type="Proteomes" id="UP000054558">
    <property type="component" value="Unassembled WGS sequence"/>
</dbReference>
<feature type="binding site" evidence="15">
    <location>
        <position position="626"/>
    </location>
    <ligand>
        <name>ATP</name>
        <dbReference type="ChEBI" id="CHEBI:30616"/>
    </ligand>
</feature>
<evidence type="ECO:0000259" key="21">
    <source>
        <dbReference type="Pfam" id="PF16212"/>
    </source>
</evidence>
<dbReference type="InterPro" id="IPR044492">
    <property type="entry name" value="P_typ_ATPase_HD_dom"/>
</dbReference>
<feature type="transmembrane region" description="Helical" evidence="17">
    <location>
        <begin position="288"/>
        <end position="312"/>
    </location>
</feature>
<dbReference type="GO" id="GO:0000287">
    <property type="term" value="F:magnesium ion binding"/>
    <property type="evidence" value="ECO:0007669"/>
    <property type="project" value="UniProtKB-UniRule"/>
</dbReference>
<dbReference type="SUPFAM" id="SSF81653">
    <property type="entry name" value="Calcium ATPase, transduction domain A"/>
    <property type="match status" value="1"/>
</dbReference>
<dbReference type="NCBIfam" id="TIGR01494">
    <property type="entry name" value="ATPase_P-type"/>
    <property type="match status" value="1"/>
</dbReference>
<feature type="binding site" evidence="16">
    <location>
        <position position="847"/>
    </location>
    <ligand>
        <name>Mg(2+)</name>
        <dbReference type="ChEBI" id="CHEBI:18420"/>
    </ligand>
</feature>
<evidence type="ECO:0000256" key="4">
    <source>
        <dbReference type="ARBA" id="ARBA00022475"/>
    </source>
</evidence>
<keyword evidence="5 17" id="KW-0812">Transmembrane</keyword>
<feature type="binding site" evidence="15">
    <location>
        <position position="411"/>
    </location>
    <ligand>
        <name>ATP</name>
        <dbReference type="ChEBI" id="CHEBI:30616"/>
    </ligand>
</feature>
<keyword evidence="23" id="KW-1185">Reference proteome</keyword>
<comment type="subcellular location">
    <subcellularLocation>
        <location evidence="2">Cell membrane</location>
    </subcellularLocation>
    <subcellularLocation>
        <location evidence="1 17">Membrane</location>
        <topology evidence="1 17">Multi-pass membrane protein</topology>
    </subcellularLocation>
</comment>
<keyword evidence="4" id="KW-1003">Cell membrane</keyword>
<dbReference type="CDD" id="cd02073">
    <property type="entry name" value="P-type_ATPase_APLT_Dnf-like"/>
    <property type="match status" value="1"/>
</dbReference>
<dbReference type="PANTHER" id="PTHR24092:SF150">
    <property type="entry name" value="PHOSPHOLIPID-TRANSPORTING ATPASE"/>
    <property type="match status" value="1"/>
</dbReference>
<dbReference type="Pfam" id="PF16209">
    <property type="entry name" value="PhoLip_ATPase_N"/>
    <property type="match status" value="1"/>
</dbReference>
<evidence type="ECO:0000256" key="14">
    <source>
        <dbReference type="PIRSR" id="PIRSR606539-1"/>
    </source>
</evidence>
<dbReference type="SUPFAM" id="SSF56784">
    <property type="entry name" value="HAD-like"/>
    <property type="match status" value="1"/>
</dbReference>
<dbReference type="OMA" id="KHTYKKT"/>
<feature type="domain" description="P-type ATPase C-terminal" evidence="21">
    <location>
        <begin position="998"/>
        <end position="1156"/>
    </location>
</feature>
<comment type="similarity">
    <text evidence="3 17">Belongs to the cation transport ATPase (P-type) (TC 3.A.3) family. Type IV subfamily.</text>
</comment>
<dbReference type="FunFam" id="3.40.50.1000:FF:000014">
    <property type="entry name" value="Phospholipid-transporting ATPase"/>
    <property type="match status" value="1"/>
</dbReference>
<feature type="binding site" evidence="15">
    <location>
        <position position="569"/>
    </location>
    <ligand>
        <name>ATP</name>
        <dbReference type="ChEBI" id="CHEBI:30616"/>
    </ligand>
</feature>
<dbReference type="InterPro" id="IPR032631">
    <property type="entry name" value="P-type_ATPase_N"/>
</dbReference>
<dbReference type="InterPro" id="IPR008250">
    <property type="entry name" value="ATPase_P-typ_transduc_dom_A_sf"/>
</dbReference>
<evidence type="ECO:0000256" key="17">
    <source>
        <dbReference type="RuleBase" id="RU362033"/>
    </source>
</evidence>
<evidence type="ECO:0000256" key="15">
    <source>
        <dbReference type="PIRSR" id="PIRSR606539-2"/>
    </source>
</evidence>
<proteinExistence type="inferred from homology"/>
<feature type="binding site" evidence="15">
    <location>
        <position position="821"/>
    </location>
    <ligand>
        <name>ATP</name>
        <dbReference type="ChEBI" id="CHEBI:30616"/>
    </ligand>
</feature>
<dbReference type="SUPFAM" id="SSF81660">
    <property type="entry name" value="Metal cation-transporting ATPase, ATP-binding domain N"/>
    <property type="match status" value="1"/>
</dbReference>
<feature type="transmembrane region" description="Helical" evidence="17">
    <location>
        <begin position="1061"/>
        <end position="1081"/>
    </location>
</feature>
<keyword evidence="12 17" id="KW-0472">Membrane</keyword>
<dbReference type="PROSITE" id="PS00154">
    <property type="entry name" value="ATPASE_E1_E2"/>
    <property type="match status" value="1"/>
</dbReference>
<dbReference type="InterPro" id="IPR001757">
    <property type="entry name" value="P_typ_ATPase"/>
</dbReference>
<feature type="transmembrane region" description="Helical" evidence="17">
    <location>
        <begin position="908"/>
        <end position="928"/>
    </location>
</feature>
<dbReference type="PRINTS" id="PR00119">
    <property type="entry name" value="CATATPASE"/>
</dbReference>
<dbReference type="InterPro" id="IPR018303">
    <property type="entry name" value="ATPase_P-typ_P_site"/>
</dbReference>
<evidence type="ECO:0000259" key="19">
    <source>
        <dbReference type="Pfam" id="PF00122"/>
    </source>
</evidence>
<feature type="binding site" evidence="16">
    <location>
        <position position="410"/>
    </location>
    <ligand>
        <name>Mg(2+)</name>
        <dbReference type="ChEBI" id="CHEBI:18420"/>
    </ligand>
</feature>
<feature type="transmembrane region" description="Helical" evidence="17">
    <location>
        <begin position="1126"/>
        <end position="1146"/>
    </location>
</feature>
<dbReference type="Gene3D" id="3.40.1110.10">
    <property type="entry name" value="Calcium-transporting ATPase, cytoplasmic domain N"/>
    <property type="match status" value="1"/>
</dbReference>
<keyword evidence="11 17" id="KW-1133">Transmembrane helix</keyword>
<dbReference type="SFLD" id="SFLDF00027">
    <property type="entry name" value="p-type_atpase"/>
    <property type="match status" value="1"/>
</dbReference>
<dbReference type="InterPro" id="IPR036412">
    <property type="entry name" value="HAD-like_sf"/>
</dbReference>
<feature type="domain" description="P-type ATPase C-terminal" evidence="21">
    <location>
        <begin position="873"/>
        <end position="976"/>
    </location>
</feature>
<dbReference type="GO" id="GO:0045332">
    <property type="term" value="P:phospholipid translocation"/>
    <property type="evidence" value="ECO:0000318"/>
    <property type="project" value="GO_Central"/>
</dbReference>
<dbReference type="GO" id="GO:0016887">
    <property type="term" value="F:ATP hydrolysis activity"/>
    <property type="evidence" value="ECO:0007669"/>
    <property type="project" value="InterPro"/>
</dbReference>
<feature type="binding site" evidence="15">
    <location>
        <position position="851"/>
    </location>
    <ligand>
        <name>ATP</name>
        <dbReference type="ChEBI" id="CHEBI:30616"/>
    </ligand>
</feature>